<dbReference type="GO" id="GO:0003677">
    <property type="term" value="F:DNA binding"/>
    <property type="evidence" value="ECO:0007669"/>
    <property type="project" value="InterPro"/>
</dbReference>
<dbReference type="Gene3D" id="1.10.260.40">
    <property type="entry name" value="lambda repressor-like DNA-binding domains"/>
    <property type="match status" value="1"/>
</dbReference>
<sequence>MSLGSLIAKARKDAGLSLEDLAAKTNIRISVLSEIEKDNFEHCGGETYARGHVRNIASILKADQKEFIRLYEEEQGGETRSIKDLLVENSVMRLPAEAHKVSWKVLVMISVVSLFAVGIAQVVISNVNTNEVISATPSASSSPTADETAAQSPSAEPSAENTFSSGTGVEVVINAARAKSWLFVSDDAGRVLFSGQISRGSAKTFSSDSQLNLKVGNAGGVDLKVNGKKVPSIGVDGEVVSVSYGVDS</sequence>
<dbReference type="PANTHER" id="PTHR34475:SF1">
    <property type="entry name" value="CYTOSKELETON PROTEIN RODZ"/>
    <property type="match status" value="1"/>
</dbReference>
<evidence type="ECO:0000259" key="2">
    <source>
        <dbReference type="PROSITE" id="PS50943"/>
    </source>
</evidence>
<reference evidence="3 4" key="1">
    <citation type="submission" date="2016-07" db="EMBL/GenBank/DDBJ databases">
        <title>High microdiversification within the ubiquitous acI lineage of Actinobacteria.</title>
        <authorList>
            <person name="Neuenschwander S.M."/>
            <person name="Salcher M."/>
            <person name="Ghai R."/>
            <person name="Pernthaler J."/>
        </authorList>
    </citation>
    <scope>NUCLEOTIDE SEQUENCE [LARGE SCALE GENOMIC DNA]</scope>
    <source>
        <strain evidence="3">MMS-IIA-15</strain>
    </source>
</reference>
<dbReference type="Pfam" id="PF13464">
    <property type="entry name" value="RodZ_C"/>
    <property type="match status" value="1"/>
</dbReference>
<evidence type="ECO:0000313" key="3">
    <source>
        <dbReference type="EMBL" id="ASY19782.1"/>
    </source>
</evidence>
<feature type="region of interest" description="Disordered" evidence="1">
    <location>
        <begin position="135"/>
        <end position="163"/>
    </location>
</feature>
<keyword evidence="3" id="KW-0378">Hydrolase</keyword>
<dbReference type="OrthoDB" id="5243487at2"/>
<organism evidence="3 4">
    <name type="scientific">Candidatus Planktophila vernalis</name>
    <dbReference type="NCBI Taxonomy" id="1884907"/>
    <lineage>
        <taxon>Bacteria</taxon>
        <taxon>Bacillati</taxon>
        <taxon>Actinomycetota</taxon>
        <taxon>Actinomycetes</taxon>
        <taxon>Candidatus Nanopelagicales</taxon>
        <taxon>Candidatus Nanopelagicaceae</taxon>
        <taxon>Candidatus Planktophila</taxon>
    </lineage>
</organism>
<dbReference type="AlphaFoldDB" id="A0A249KSJ9"/>
<dbReference type="KEGG" id="pvn:A7sIIA15_02610"/>
<dbReference type="Pfam" id="PF13413">
    <property type="entry name" value="HTH_25"/>
    <property type="match status" value="1"/>
</dbReference>
<dbReference type="InterPro" id="IPR010982">
    <property type="entry name" value="Lambda_DNA-bd_dom_sf"/>
</dbReference>
<dbReference type="GO" id="GO:0016787">
    <property type="term" value="F:hydrolase activity"/>
    <property type="evidence" value="ECO:0007669"/>
    <property type="project" value="UniProtKB-KW"/>
</dbReference>
<dbReference type="PROSITE" id="PS50943">
    <property type="entry name" value="HTH_CROC1"/>
    <property type="match status" value="1"/>
</dbReference>
<protein>
    <submittedName>
        <fullName evidence="3">Phosphohydrolase</fullName>
    </submittedName>
</protein>
<dbReference type="InterPro" id="IPR050400">
    <property type="entry name" value="Bact_Cytoskel_RodZ"/>
</dbReference>
<proteinExistence type="predicted"/>
<accession>A0A249KSJ9</accession>
<dbReference type="InterPro" id="IPR001387">
    <property type="entry name" value="Cro/C1-type_HTH"/>
</dbReference>
<dbReference type="Proteomes" id="UP000217186">
    <property type="component" value="Chromosome"/>
</dbReference>
<gene>
    <name evidence="3" type="ORF">A7sIIA15_02610</name>
</gene>
<dbReference type="PANTHER" id="PTHR34475">
    <property type="match status" value="1"/>
</dbReference>
<dbReference type="SUPFAM" id="SSF47413">
    <property type="entry name" value="lambda repressor-like DNA-binding domains"/>
    <property type="match status" value="1"/>
</dbReference>
<dbReference type="RefSeq" id="WP_095685663.1">
    <property type="nucleotide sequence ID" value="NZ_CP016776.1"/>
</dbReference>
<dbReference type="EMBL" id="CP016776">
    <property type="protein sequence ID" value="ASY19782.1"/>
    <property type="molecule type" value="Genomic_DNA"/>
</dbReference>
<feature type="domain" description="HTH cro/C1-type" evidence="2">
    <location>
        <begin position="7"/>
        <end position="39"/>
    </location>
</feature>
<evidence type="ECO:0000313" key="4">
    <source>
        <dbReference type="Proteomes" id="UP000217186"/>
    </source>
</evidence>
<name>A0A249KSJ9_9ACTN</name>
<keyword evidence="4" id="KW-1185">Reference proteome</keyword>
<dbReference type="InterPro" id="IPR025194">
    <property type="entry name" value="RodZ-like_C"/>
</dbReference>
<evidence type="ECO:0000256" key="1">
    <source>
        <dbReference type="SAM" id="MobiDB-lite"/>
    </source>
</evidence>
<dbReference type="CDD" id="cd00093">
    <property type="entry name" value="HTH_XRE"/>
    <property type="match status" value="1"/>
</dbReference>
<feature type="compositionally biased region" description="Low complexity" evidence="1">
    <location>
        <begin position="135"/>
        <end position="160"/>
    </location>
</feature>